<name>A0A845QK86_9FIRM</name>
<dbReference type="InterPro" id="IPR016181">
    <property type="entry name" value="Acyl_CoA_acyltransferase"/>
</dbReference>
<accession>A0A845QK86</accession>
<dbReference type="Pfam" id="PF00583">
    <property type="entry name" value="Acetyltransf_1"/>
    <property type="match status" value="1"/>
</dbReference>
<dbReference type="PANTHER" id="PTHR43415:SF3">
    <property type="entry name" value="GNAT-FAMILY ACETYLTRANSFERASE"/>
    <property type="match status" value="1"/>
</dbReference>
<proteinExistence type="predicted"/>
<evidence type="ECO:0000313" key="3">
    <source>
        <dbReference type="Proteomes" id="UP000446866"/>
    </source>
</evidence>
<dbReference type="Gene3D" id="3.40.630.30">
    <property type="match status" value="1"/>
</dbReference>
<dbReference type="Proteomes" id="UP000446866">
    <property type="component" value="Unassembled WGS sequence"/>
</dbReference>
<dbReference type="AlphaFoldDB" id="A0A845QK86"/>
<keyword evidence="3" id="KW-1185">Reference proteome</keyword>
<dbReference type="InterPro" id="IPR000182">
    <property type="entry name" value="GNAT_dom"/>
</dbReference>
<feature type="domain" description="N-acetyltransferase" evidence="1">
    <location>
        <begin position="9"/>
        <end position="167"/>
    </location>
</feature>
<comment type="caution">
    <text evidence="2">The sequence shown here is derived from an EMBL/GenBank/DDBJ whole genome shotgun (WGS) entry which is preliminary data.</text>
</comment>
<dbReference type="PROSITE" id="PS51186">
    <property type="entry name" value="GNAT"/>
    <property type="match status" value="1"/>
</dbReference>
<sequence length="179" mass="20879">MNPIETKDLIIRDSVFEDLKYFDPWERQPAVTEFFSIADGQSLEDVTKAYVKFDEAADMRQYTICLRESGEPVGRIILGDIIEGWKCEIWRIYIADTALRGKGYGRQAMEATMKLCFEDFGMKRVYLDHYTGNPAAHLYLNLGFQYEGVLRKNCRKNGVLYDVHLMSMLAEEYFRNKNL</sequence>
<dbReference type="PANTHER" id="PTHR43415">
    <property type="entry name" value="SPERMIDINE N(1)-ACETYLTRANSFERASE"/>
    <property type="match status" value="1"/>
</dbReference>
<dbReference type="RefSeq" id="WP_160202899.1">
    <property type="nucleotide sequence ID" value="NZ_QXWK01000029.1"/>
</dbReference>
<gene>
    <name evidence="2" type="ORF">D0435_13230</name>
</gene>
<keyword evidence="2" id="KW-0808">Transferase</keyword>
<dbReference type="SUPFAM" id="SSF55729">
    <property type="entry name" value="Acyl-CoA N-acyltransferases (Nat)"/>
    <property type="match status" value="1"/>
</dbReference>
<evidence type="ECO:0000259" key="1">
    <source>
        <dbReference type="PROSITE" id="PS51186"/>
    </source>
</evidence>
<reference evidence="2 3" key="1">
    <citation type="submission" date="2018-08" db="EMBL/GenBank/DDBJ databases">
        <title>Murine metabolic-syndrome-specific gut microbial biobank.</title>
        <authorList>
            <person name="Liu C."/>
        </authorList>
    </citation>
    <scope>NUCLEOTIDE SEQUENCE [LARGE SCALE GENOMIC DNA]</scope>
    <source>
        <strain evidence="2 3">28</strain>
    </source>
</reference>
<organism evidence="2 3">
    <name type="scientific">Anaerotruncus colihominis</name>
    <dbReference type="NCBI Taxonomy" id="169435"/>
    <lineage>
        <taxon>Bacteria</taxon>
        <taxon>Bacillati</taxon>
        <taxon>Bacillota</taxon>
        <taxon>Clostridia</taxon>
        <taxon>Eubacteriales</taxon>
        <taxon>Oscillospiraceae</taxon>
        <taxon>Anaerotruncus</taxon>
    </lineage>
</organism>
<dbReference type="EMBL" id="QXWK01000029">
    <property type="protein sequence ID" value="NBH62612.1"/>
    <property type="molecule type" value="Genomic_DNA"/>
</dbReference>
<evidence type="ECO:0000313" key="2">
    <source>
        <dbReference type="EMBL" id="NBH62612.1"/>
    </source>
</evidence>
<dbReference type="GO" id="GO:0016747">
    <property type="term" value="F:acyltransferase activity, transferring groups other than amino-acyl groups"/>
    <property type="evidence" value="ECO:0007669"/>
    <property type="project" value="InterPro"/>
</dbReference>
<protein>
    <submittedName>
        <fullName evidence="2">N-acetyltransferase</fullName>
    </submittedName>
</protein>
<dbReference type="CDD" id="cd04301">
    <property type="entry name" value="NAT_SF"/>
    <property type="match status" value="1"/>
</dbReference>